<organism evidence="2">
    <name type="scientific">Hordeum vulgare subsp. vulgare</name>
    <name type="common">Domesticated barley</name>
    <dbReference type="NCBI Taxonomy" id="112509"/>
    <lineage>
        <taxon>Eukaryota</taxon>
        <taxon>Viridiplantae</taxon>
        <taxon>Streptophyta</taxon>
        <taxon>Embryophyta</taxon>
        <taxon>Tracheophyta</taxon>
        <taxon>Spermatophyta</taxon>
        <taxon>Magnoliopsida</taxon>
        <taxon>Liliopsida</taxon>
        <taxon>Poales</taxon>
        <taxon>Poaceae</taxon>
        <taxon>BOP clade</taxon>
        <taxon>Pooideae</taxon>
        <taxon>Triticodae</taxon>
        <taxon>Triticeae</taxon>
        <taxon>Hordeinae</taxon>
        <taxon>Hordeum</taxon>
    </lineage>
</organism>
<evidence type="ECO:0000313" key="2">
    <source>
        <dbReference type="EMBL" id="BAJ99567.1"/>
    </source>
</evidence>
<keyword evidence="1" id="KW-1133">Transmembrane helix</keyword>
<reference evidence="2" key="1">
    <citation type="journal article" date="2011" name="Plant Physiol.">
        <title>Comprehensive sequence analysis of 24,783 barley full-length cDNAs derived from 12 clone libraries.</title>
        <authorList>
            <person name="Matsumoto T."/>
            <person name="Tanaka T."/>
            <person name="Sakai H."/>
            <person name="Amano N."/>
            <person name="Kanamori H."/>
            <person name="Kurita K."/>
            <person name="Kikuta A."/>
            <person name="Kamiya K."/>
            <person name="Yamamoto M."/>
            <person name="Ikawa H."/>
            <person name="Fujii N."/>
            <person name="Hori K."/>
            <person name="Itoh T."/>
            <person name="Sato K."/>
        </authorList>
    </citation>
    <scope>NUCLEOTIDE SEQUENCE</scope>
    <source>
        <tissue evidence="2">Shoot and root</tissue>
    </source>
</reference>
<keyword evidence="1" id="KW-0472">Membrane</keyword>
<feature type="transmembrane region" description="Helical" evidence="1">
    <location>
        <begin position="16"/>
        <end position="43"/>
    </location>
</feature>
<dbReference type="EMBL" id="AK368364">
    <property type="protein sequence ID" value="BAJ99567.1"/>
    <property type="molecule type" value="mRNA"/>
</dbReference>
<evidence type="ECO:0000256" key="1">
    <source>
        <dbReference type="SAM" id="Phobius"/>
    </source>
</evidence>
<accession>F2DWU6</accession>
<protein>
    <submittedName>
        <fullName evidence="2">Predicted protein</fullName>
    </submittedName>
</protein>
<keyword evidence="1" id="KW-0812">Transmembrane</keyword>
<sequence length="47" mass="5564">MNFLNKLHIVQSFKYIIHWPFCFSTSSNIIALNLKISLINLVLMKIR</sequence>
<proteinExistence type="evidence at transcript level"/>
<dbReference type="AlphaFoldDB" id="F2DWU6"/>
<name>F2DWU6_HORVV</name>